<name>A0A2A9NMJ5_9AGAR</name>
<evidence type="ECO:0000259" key="1">
    <source>
        <dbReference type="Pfam" id="PF01814"/>
    </source>
</evidence>
<reference evidence="2 3" key="1">
    <citation type="submission" date="2014-02" db="EMBL/GenBank/DDBJ databases">
        <title>Transposable element dynamics among asymbiotic and ectomycorrhizal Amanita fungi.</title>
        <authorList>
            <consortium name="DOE Joint Genome Institute"/>
            <person name="Hess J."/>
            <person name="Skrede I."/>
            <person name="Wolfe B."/>
            <person name="LaButti K."/>
            <person name="Ohm R.A."/>
            <person name="Grigoriev I.V."/>
            <person name="Pringle A."/>
        </authorList>
    </citation>
    <scope>NUCLEOTIDE SEQUENCE [LARGE SCALE GENOMIC DNA]</scope>
    <source>
        <strain evidence="2 3">SKay4041</strain>
    </source>
</reference>
<dbReference type="AlphaFoldDB" id="A0A2A9NMJ5"/>
<accession>A0A2A9NMJ5</accession>
<dbReference type="Gene3D" id="1.20.120.520">
    <property type="entry name" value="nmb1532 protein domain like"/>
    <property type="match status" value="1"/>
</dbReference>
<dbReference type="STRING" id="703135.A0A2A9NMJ5"/>
<dbReference type="Pfam" id="PF01814">
    <property type="entry name" value="Hemerythrin"/>
    <property type="match status" value="1"/>
</dbReference>
<feature type="domain" description="Hemerythrin-like" evidence="1">
    <location>
        <begin position="10"/>
        <end position="128"/>
    </location>
</feature>
<protein>
    <recommendedName>
        <fullName evidence="1">Hemerythrin-like domain-containing protein</fullName>
    </recommendedName>
</protein>
<dbReference type="Proteomes" id="UP000242287">
    <property type="component" value="Unassembled WGS sequence"/>
</dbReference>
<evidence type="ECO:0000313" key="2">
    <source>
        <dbReference type="EMBL" id="PFH49477.1"/>
    </source>
</evidence>
<gene>
    <name evidence="2" type="ORF">AMATHDRAFT_147633</name>
</gene>
<organism evidence="2 3">
    <name type="scientific">Amanita thiersii Skay4041</name>
    <dbReference type="NCBI Taxonomy" id="703135"/>
    <lineage>
        <taxon>Eukaryota</taxon>
        <taxon>Fungi</taxon>
        <taxon>Dikarya</taxon>
        <taxon>Basidiomycota</taxon>
        <taxon>Agaricomycotina</taxon>
        <taxon>Agaricomycetes</taxon>
        <taxon>Agaricomycetidae</taxon>
        <taxon>Agaricales</taxon>
        <taxon>Pluteineae</taxon>
        <taxon>Amanitaceae</taxon>
        <taxon>Amanita</taxon>
    </lineage>
</organism>
<dbReference type="OrthoDB" id="9983919at2759"/>
<dbReference type="EMBL" id="KZ302028">
    <property type="protein sequence ID" value="PFH49477.1"/>
    <property type="molecule type" value="Genomic_DNA"/>
</dbReference>
<keyword evidence="3" id="KW-1185">Reference proteome</keyword>
<evidence type="ECO:0000313" key="3">
    <source>
        <dbReference type="Proteomes" id="UP000242287"/>
    </source>
</evidence>
<dbReference type="PANTHER" id="PTHR35585:SF1">
    <property type="entry name" value="HHE DOMAIN PROTEIN (AFU_ORTHOLOGUE AFUA_4G00730)"/>
    <property type="match status" value="1"/>
</dbReference>
<sequence length="198" mass="22335">MQSTQNQTLMDAIKVDHAEINSYYNEFCKATGNLDLQQRWANQLTWEVARHAVGEELVAYPLFEKHLGENGRDMADSDRAEHQAVKERLYKLEKLKVGTDEFNTTLKDVMGLLHQHIQSEEQNDLPALESAMGNDASIKAATSFRRTKKFAPTRAHPSAPDKGPFETVTGLLTAPIDKLRDMFTKFPTAEMKQQAGKT</sequence>
<dbReference type="InterPro" id="IPR012312">
    <property type="entry name" value="Hemerythrin-like"/>
</dbReference>
<dbReference type="PANTHER" id="PTHR35585">
    <property type="entry name" value="HHE DOMAIN PROTEIN (AFU_ORTHOLOGUE AFUA_4G00730)"/>
    <property type="match status" value="1"/>
</dbReference>
<proteinExistence type="predicted"/>